<protein>
    <submittedName>
        <fullName evidence="1">Uncharacterized protein</fullName>
    </submittedName>
</protein>
<reference evidence="1" key="1">
    <citation type="submission" date="2015-11" db="EMBL/GenBank/DDBJ databases">
        <title>De novo transcriptome assembly of four potential Pierce s Disease insect vectors from Arizona vineyards.</title>
        <authorList>
            <person name="Tassone E.E."/>
        </authorList>
    </citation>
    <scope>NUCLEOTIDE SEQUENCE</scope>
</reference>
<feature type="non-terminal residue" evidence="1">
    <location>
        <position position="115"/>
    </location>
</feature>
<dbReference type="EMBL" id="GECU01022951">
    <property type="protein sequence ID" value="JAS84755.1"/>
    <property type="molecule type" value="Transcribed_RNA"/>
</dbReference>
<dbReference type="AlphaFoldDB" id="A0A1B6ICV6"/>
<gene>
    <name evidence="1" type="ORF">g.44198</name>
</gene>
<accession>A0A1B6ICV6</accession>
<proteinExistence type="predicted"/>
<feature type="non-terminal residue" evidence="1">
    <location>
        <position position="1"/>
    </location>
</feature>
<evidence type="ECO:0000313" key="1">
    <source>
        <dbReference type="EMBL" id="JAS84755.1"/>
    </source>
</evidence>
<name>A0A1B6ICV6_9HEMI</name>
<organism evidence="1">
    <name type="scientific">Homalodisca liturata</name>
    <dbReference type="NCBI Taxonomy" id="320908"/>
    <lineage>
        <taxon>Eukaryota</taxon>
        <taxon>Metazoa</taxon>
        <taxon>Ecdysozoa</taxon>
        <taxon>Arthropoda</taxon>
        <taxon>Hexapoda</taxon>
        <taxon>Insecta</taxon>
        <taxon>Pterygota</taxon>
        <taxon>Neoptera</taxon>
        <taxon>Paraneoptera</taxon>
        <taxon>Hemiptera</taxon>
        <taxon>Auchenorrhyncha</taxon>
        <taxon>Membracoidea</taxon>
        <taxon>Cicadellidae</taxon>
        <taxon>Cicadellinae</taxon>
        <taxon>Proconiini</taxon>
        <taxon>Homalodisca</taxon>
    </lineage>
</organism>
<sequence length="115" mass="12491">GWSAILGTSSWDTLLSELLDTELLTMEVEDTFLDTTVEEELRTLSETILEDCSAEKELSLDSTCVLPMSFSITDDEDSELEVCSLETMLPPAPEIDTSILSVNAALLAVSRCSAP</sequence>